<dbReference type="InterPro" id="IPR000477">
    <property type="entry name" value="RT_dom"/>
</dbReference>
<evidence type="ECO:0000313" key="3">
    <source>
        <dbReference type="EMBL" id="PFX34479.1"/>
    </source>
</evidence>
<keyword evidence="4" id="KW-1185">Reference proteome</keyword>
<evidence type="ECO:0000256" key="1">
    <source>
        <dbReference type="SAM" id="Coils"/>
    </source>
</evidence>
<dbReference type="Gene3D" id="3.10.10.10">
    <property type="entry name" value="HIV Type 1 Reverse Transcriptase, subunit A, domain 1"/>
    <property type="match status" value="1"/>
</dbReference>
<dbReference type="OrthoDB" id="5985458at2759"/>
<dbReference type="SUPFAM" id="SSF56672">
    <property type="entry name" value="DNA/RNA polymerases"/>
    <property type="match status" value="1"/>
</dbReference>
<dbReference type="InterPro" id="IPR043502">
    <property type="entry name" value="DNA/RNA_pol_sf"/>
</dbReference>
<dbReference type="InterPro" id="IPR050951">
    <property type="entry name" value="Retrovirus_Pol_polyprotein"/>
</dbReference>
<evidence type="ECO:0000313" key="4">
    <source>
        <dbReference type="Proteomes" id="UP000225706"/>
    </source>
</evidence>
<feature type="domain" description="Reverse transcriptase" evidence="2">
    <location>
        <begin position="136"/>
        <end position="270"/>
    </location>
</feature>
<organism evidence="3 4">
    <name type="scientific">Stylophora pistillata</name>
    <name type="common">Smooth cauliflower coral</name>
    <dbReference type="NCBI Taxonomy" id="50429"/>
    <lineage>
        <taxon>Eukaryota</taxon>
        <taxon>Metazoa</taxon>
        <taxon>Cnidaria</taxon>
        <taxon>Anthozoa</taxon>
        <taxon>Hexacorallia</taxon>
        <taxon>Scleractinia</taxon>
        <taxon>Astrocoeniina</taxon>
        <taxon>Pocilloporidae</taxon>
        <taxon>Stylophora</taxon>
    </lineage>
</organism>
<dbReference type="AlphaFoldDB" id="A0A2B4SZ86"/>
<proteinExistence type="predicted"/>
<dbReference type="Gene3D" id="3.30.70.270">
    <property type="match status" value="1"/>
</dbReference>
<keyword evidence="1" id="KW-0175">Coiled coil</keyword>
<dbReference type="EMBL" id="LSMT01000004">
    <property type="protein sequence ID" value="PFX34479.1"/>
    <property type="molecule type" value="Genomic_DNA"/>
</dbReference>
<comment type="caution">
    <text evidence="3">The sequence shown here is derived from an EMBL/GenBank/DDBJ whole genome shotgun (WGS) entry which is preliminary data.</text>
</comment>
<dbReference type="PANTHER" id="PTHR37984">
    <property type="entry name" value="PROTEIN CBG26694"/>
    <property type="match status" value="1"/>
</dbReference>
<accession>A0A2B4SZ86</accession>
<feature type="coiled-coil region" evidence="1">
    <location>
        <begin position="240"/>
        <end position="267"/>
    </location>
</feature>
<reference evidence="4" key="1">
    <citation type="journal article" date="2017" name="bioRxiv">
        <title>Comparative analysis of the genomes of Stylophora pistillata and Acropora digitifera provides evidence for extensive differences between species of corals.</title>
        <authorList>
            <person name="Voolstra C.R."/>
            <person name="Li Y."/>
            <person name="Liew Y.J."/>
            <person name="Baumgarten S."/>
            <person name="Zoccola D."/>
            <person name="Flot J.-F."/>
            <person name="Tambutte S."/>
            <person name="Allemand D."/>
            <person name="Aranda M."/>
        </authorList>
    </citation>
    <scope>NUCLEOTIDE SEQUENCE [LARGE SCALE GENOMIC DNA]</scope>
</reference>
<dbReference type="InterPro" id="IPR043128">
    <property type="entry name" value="Rev_trsase/Diguanyl_cyclase"/>
</dbReference>
<dbReference type="Pfam" id="PF00078">
    <property type="entry name" value="RVT_1"/>
    <property type="match status" value="1"/>
</dbReference>
<sequence>MSDERDDDSFMVSLEVNNVNQVKAGEVIWVTPKINGHTLKMELDTGSAISTLPLQKYKDMFADTTGGHQSHVENLLRREDETRRKTPCLCGTHQSVEVELKRLEEEGILSKVNFCNWAMPIVPIIKPNGTARICGDYKITVNPQLQSEEYPLPRIDDIFAKLSGGEKFTKIDFRQAYHQMEVEEESQEYLTVNTHEGLYRYNHLVFGITSAPAIWQRSMHQILEGIEGTSCILDDMIITGKDDEEHLAHLEETLKRLKEHGLRANREKYHEPLTLILIPKKGIPALTVTHLQRYALLQAAFKYSIEYKNTIQHGNVDGLPRLPLKKAYSKEVADPAEIFSSVTARSAASQCRYDVSSNPERSSIITCARTYKTRVATSQ</sequence>
<protein>
    <submittedName>
        <fullName evidence="3">Uncharacterized protein K02A2.6</fullName>
    </submittedName>
</protein>
<dbReference type="CDD" id="cd01647">
    <property type="entry name" value="RT_LTR"/>
    <property type="match status" value="1"/>
</dbReference>
<dbReference type="Proteomes" id="UP000225706">
    <property type="component" value="Unassembled WGS sequence"/>
</dbReference>
<name>A0A2B4SZ86_STYPI</name>
<dbReference type="STRING" id="50429.A0A2B4SZ86"/>
<evidence type="ECO:0000259" key="2">
    <source>
        <dbReference type="Pfam" id="PF00078"/>
    </source>
</evidence>
<dbReference type="PANTHER" id="PTHR37984:SF14">
    <property type="entry name" value="RIBONUCLEASE H"/>
    <property type="match status" value="1"/>
</dbReference>
<gene>
    <name evidence="3" type="primary">K02A2.6</name>
    <name evidence="3" type="ORF">AWC38_SpisGene632</name>
</gene>